<sequence>MGISYIHRWHGHYNETIVTRISMQYILRTASAFVVTLAFPLILVGTGSFVQAQEADAEVIVEPSARTIAPLQLIKEKRLELQKKARLELEASKETLQNVRTEMRPDFKSASSSTERRTLIDEMRDKREGAREEQKGIRANLKERLQSLMRTHLGASIARLNAALRHFDKFAERIDSRIKKLKERGADTTSVEALLSDTVVLITSAKADVQSLTSLIDSIADTGDPQTVKSEIRASVIKATESTKAAHRALRNTTRELIALVKATVQTNSETDVDNGN</sequence>
<feature type="transmembrane region" description="Helical" evidence="2">
    <location>
        <begin position="30"/>
        <end position="50"/>
    </location>
</feature>
<dbReference type="AlphaFoldDB" id="A0A0G1ZES3"/>
<proteinExistence type="predicted"/>
<dbReference type="Proteomes" id="UP000034057">
    <property type="component" value="Unassembled WGS sequence"/>
</dbReference>
<organism evidence="3 4">
    <name type="scientific">Candidatus Kaiserbacteria bacterium GW2011_GWA1_50_28</name>
    <dbReference type="NCBI Taxonomy" id="1618668"/>
    <lineage>
        <taxon>Bacteria</taxon>
        <taxon>Candidatus Kaiseribacteriota</taxon>
    </lineage>
</organism>
<evidence type="ECO:0000313" key="4">
    <source>
        <dbReference type="Proteomes" id="UP000034057"/>
    </source>
</evidence>
<keyword evidence="2" id="KW-0812">Transmembrane</keyword>
<protein>
    <submittedName>
        <fullName evidence="3">Uncharacterized protein</fullName>
    </submittedName>
</protein>
<feature type="coiled-coil region" evidence="1">
    <location>
        <begin position="82"/>
        <end position="151"/>
    </location>
</feature>
<reference evidence="3 4" key="1">
    <citation type="journal article" date="2015" name="Nature">
        <title>rRNA introns, odd ribosomes, and small enigmatic genomes across a large radiation of phyla.</title>
        <authorList>
            <person name="Brown C.T."/>
            <person name="Hug L.A."/>
            <person name="Thomas B.C."/>
            <person name="Sharon I."/>
            <person name="Castelle C.J."/>
            <person name="Singh A."/>
            <person name="Wilkins M.J."/>
            <person name="Williams K.H."/>
            <person name="Banfield J.F."/>
        </authorList>
    </citation>
    <scope>NUCLEOTIDE SEQUENCE [LARGE SCALE GENOMIC DNA]</scope>
</reference>
<name>A0A0G1ZES3_9BACT</name>
<keyword evidence="1" id="KW-0175">Coiled coil</keyword>
<keyword evidence="2" id="KW-1133">Transmembrane helix</keyword>
<comment type="caution">
    <text evidence="3">The sequence shown here is derived from an EMBL/GenBank/DDBJ whole genome shotgun (WGS) entry which is preliminary data.</text>
</comment>
<evidence type="ECO:0000256" key="1">
    <source>
        <dbReference type="SAM" id="Coils"/>
    </source>
</evidence>
<evidence type="ECO:0000313" key="3">
    <source>
        <dbReference type="EMBL" id="KKW17719.1"/>
    </source>
</evidence>
<dbReference type="EMBL" id="LCQO01000030">
    <property type="protein sequence ID" value="KKW17719.1"/>
    <property type="molecule type" value="Genomic_DNA"/>
</dbReference>
<accession>A0A0G1ZES3</accession>
<evidence type="ECO:0000256" key="2">
    <source>
        <dbReference type="SAM" id="Phobius"/>
    </source>
</evidence>
<gene>
    <name evidence="3" type="ORF">UY59_C0030G0002</name>
</gene>
<keyword evidence="2" id="KW-0472">Membrane</keyword>